<feature type="transmembrane region" description="Helical" evidence="1">
    <location>
        <begin position="12"/>
        <end position="28"/>
    </location>
</feature>
<proteinExistence type="predicted"/>
<keyword evidence="1" id="KW-1133">Transmembrane helix</keyword>
<feature type="transmembrane region" description="Helical" evidence="1">
    <location>
        <begin position="34"/>
        <end position="52"/>
    </location>
</feature>
<protein>
    <submittedName>
        <fullName evidence="2">Uncharacterized protein</fullName>
    </submittedName>
</protein>
<name>A0A0U9HUU1_9BACT</name>
<dbReference type="OrthoDB" id="9795954at2"/>
<keyword evidence="1" id="KW-0812">Transmembrane</keyword>
<keyword evidence="3" id="KW-1185">Reference proteome</keyword>
<feature type="transmembrane region" description="Helical" evidence="1">
    <location>
        <begin position="73"/>
        <end position="92"/>
    </location>
</feature>
<comment type="caution">
    <text evidence="2">The sequence shown here is derived from an EMBL/GenBank/DDBJ whole genome shotgun (WGS) entry which is preliminary data.</text>
</comment>
<evidence type="ECO:0000256" key="1">
    <source>
        <dbReference type="SAM" id="Phobius"/>
    </source>
</evidence>
<feature type="transmembrane region" description="Helical" evidence="1">
    <location>
        <begin position="98"/>
        <end position="116"/>
    </location>
</feature>
<dbReference type="STRING" id="86166.TAGGR_1826"/>
<evidence type="ECO:0000313" key="3">
    <source>
        <dbReference type="Proteomes" id="UP000054976"/>
    </source>
</evidence>
<organism evidence="2 3">
    <name type="scientific">Thermodesulfovibrio aggregans</name>
    <dbReference type="NCBI Taxonomy" id="86166"/>
    <lineage>
        <taxon>Bacteria</taxon>
        <taxon>Pseudomonadati</taxon>
        <taxon>Nitrospirota</taxon>
        <taxon>Thermodesulfovibrionia</taxon>
        <taxon>Thermodesulfovibrionales</taxon>
        <taxon>Thermodesulfovibrionaceae</taxon>
        <taxon>Thermodesulfovibrio</taxon>
    </lineage>
</organism>
<gene>
    <name evidence="2" type="ORF">TAGGR_1826</name>
</gene>
<evidence type="ECO:0000313" key="2">
    <source>
        <dbReference type="EMBL" id="GAQ94641.1"/>
    </source>
</evidence>
<reference evidence="3" key="1">
    <citation type="submission" date="2016-01" db="EMBL/GenBank/DDBJ databases">
        <title>Draft genome sequence of Thermodesulfovibrio aggregans strain TGE-P1.</title>
        <authorList>
            <person name="Sekiguchi Y."/>
            <person name="Ohashi A."/>
            <person name="Matsuura N."/>
            <person name="Tourlousse M.D."/>
        </authorList>
    </citation>
    <scope>NUCLEOTIDE SEQUENCE [LARGE SCALE GENOMIC DNA]</scope>
    <source>
        <strain evidence="3">TGE-P1</strain>
    </source>
</reference>
<dbReference type="Proteomes" id="UP000054976">
    <property type="component" value="Unassembled WGS sequence"/>
</dbReference>
<dbReference type="EMBL" id="BCNO01000001">
    <property type="protein sequence ID" value="GAQ94641.1"/>
    <property type="molecule type" value="Genomic_DNA"/>
</dbReference>
<keyword evidence="1" id="KW-0472">Membrane</keyword>
<dbReference type="AlphaFoldDB" id="A0A0U9HUU1"/>
<dbReference type="RefSeq" id="WP_059176071.1">
    <property type="nucleotide sequence ID" value="NZ_BCNO01000001.1"/>
</dbReference>
<sequence>MDREVIRRVNRQTLILVPSLALATYLIWQDWIVTFNVLLGGFISWLSLRELAWAVKKFFGKPMFQLTVIGLSYLKLGVIFLFLMFLAIHGLFSIKGLLIGFIAILIISTKEAYLFIRGQKS</sequence>
<accession>A0A0U9HUU1</accession>